<dbReference type="OrthoDB" id="7753492at2"/>
<evidence type="ECO:0000259" key="1">
    <source>
        <dbReference type="Pfam" id="PF24390"/>
    </source>
</evidence>
<dbReference type="Proteomes" id="UP000240978">
    <property type="component" value="Unassembled WGS sequence"/>
</dbReference>
<dbReference type="RefSeq" id="WP_106605693.1">
    <property type="nucleotide sequence ID" value="NZ_PYGK01000020.1"/>
</dbReference>
<feature type="domain" description="PRTase-CE" evidence="1">
    <location>
        <begin position="28"/>
        <end position="345"/>
    </location>
</feature>
<dbReference type="InterPro" id="IPR056920">
    <property type="entry name" value="PRTase-CE"/>
</dbReference>
<proteinExistence type="predicted"/>
<sequence>MEHLAKAIVAIIGDYHNHVGFQFTETHVMDWISQFDIEDQQFILEEFLHLLEQGIYISRAKAKQLLSARIEELIVTLRYPDAVSLLSETVFLDLQKPGKSQQDLLALLNEIIVDKYGIDLNKCGTKAQKVFIYLDDVLATGNTIAVHLSSWLRSVNEEGEFYYELVNEKRITLIVSVFCYHNWGWANTQWKFKQQLDNDQIMNNVLLFHDYEIQNHIRRNNPRLNLAYPIEPQSEAVNAYLQNLQATTNLEVAYRKVNLPSRETFFSSPANRTRFENILLHKGVDIINRVRNINAKGLRPLGYTAGTHKTHGLGTLFFLWRNIPNNCPLVFWWDNPVYNWRGLFPVRNRGI</sequence>
<organism evidence="2 3">
    <name type="scientific">Chitinophaga ginsengisoli</name>
    <dbReference type="NCBI Taxonomy" id="363837"/>
    <lineage>
        <taxon>Bacteria</taxon>
        <taxon>Pseudomonadati</taxon>
        <taxon>Bacteroidota</taxon>
        <taxon>Chitinophagia</taxon>
        <taxon>Chitinophagales</taxon>
        <taxon>Chitinophagaceae</taxon>
        <taxon>Chitinophaga</taxon>
    </lineage>
</organism>
<keyword evidence="3" id="KW-1185">Reference proteome</keyword>
<comment type="caution">
    <text evidence="2">The sequence shown here is derived from an EMBL/GenBank/DDBJ whole genome shotgun (WGS) entry which is preliminary data.</text>
</comment>
<name>A0A2P8FLZ0_9BACT</name>
<gene>
    <name evidence="2" type="ORF">CLV42_1208</name>
</gene>
<evidence type="ECO:0000313" key="3">
    <source>
        <dbReference type="Proteomes" id="UP000240978"/>
    </source>
</evidence>
<protein>
    <recommendedName>
        <fullName evidence="1">PRTase-CE domain-containing protein</fullName>
    </recommendedName>
</protein>
<dbReference type="Pfam" id="PF24390">
    <property type="entry name" value="PRTase-CE"/>
    <property type="match status" value="1"/>
</dbReference>
<evidence type="ECO:0000313" key="2">
    <source>
        <dbReference type="EMBL" id="PSL22747.1"/>
    </source>
</evidence>
<reference evidence="2 3" key="1">
    <citation type="submission" date="2018-03" db="EMBL/GenBank/DDBJ databases">
        <title>Genomic Encyclopedia of Archaeal and Bacterial Type Strains, Phase II (KMG-II): from individual species to whole genera.</title>
        <authorList>
            <person name="Goeker M."/>
        </authorList>
    </citation>
    <scope>NUCLEOTIDE SEQUENCE [LARGE SCALE GENOMIC DNA]</scope>
    <source>
        <strain evidence="2 3">DSM 18107</strain>
    </source>
</reference>
<accession>A0A2P8FLZ0</accession>
<dbReference type="EMBL" id="PYGK01000020">
    <property type="protein sequence ID" value="PSL22747.1"/>
    <property type="molecule type" value="Genomic_DNA"/>
</dbReference>
<dbReference type="AlphaFoldDB" id="A0A2P8FLZ0"/>